<evidence type="ECO:0000313" key="2">
    <source>
        <dbReference type="EMBL" id="RAM36754.1"/>
    </source>
</evidence>
<accession>A0A328HF24</accession>
<feature type="signal peptide" evidence="1">
    <location>
        <begin position="1"/>
        <end position="34"/>
    </location>
</feature>
<reference evidence="2 3" key="1">
    <citation type="submission" date="2018-04" db="EMBL/GenBank/DDBJ databases">
        <title>Bacteria isolated from cave deposits of Manipur.</title>
        <authorList>
            <person name="Sahoo D."/>
            <person name="Sarangthem I."/>
            <person name="Nandeibam J."/>
        </authorList>
    </citation>
    <scope>NUCLEOTIDE SEQUENCE [LARGE SCALE GENOMIC DNA]</scope>
    <source>
        <strain evidence="3">mrc11</strain>
    </source>
</reference>
<feature type="chain" id="PRO_5016315449" evidence="1">
    <location>
        <begin position="35"/>
        <end position="435"/>
    </location>
</feature>
<dbReference type="EMBL" id="QLNP01000087">
    <property type="protein sequence ID" value="RAM36754.1"/>
    <property type="molecule type" value="Genomic_DNA"/>
</dbReference>
<gene>
    <name evidence="2" type="ORF">DBZ45_13610</name>
</gene>
<sequence>MLKMKKSVRWIIHLVVLSVVVTGSLLGVSSAALAATAGTRSITYSGVSNPPTADKPQSKLWWNAGSWWANMWKTGSGWSIYRLNRATHTWVDTGVRTDPRASTSSDTLWDGTHLYIASNVVTAGNTASGQPARLYRYSYAGGKYTLNPGFPATISNNSSESLTIAKDSTGVIWATWTQVSGTRSTVYVNNSLAGGTGWGRPFVVPAAADPHPTPDDLSAIVAYDGDEIGIMWTDQATGTAWWATHDDGKSPRTAASWKVKQAIKGSKRVDDHLNIKSLQSDPSGRVYAAVKTSLNEGTTDKTLAQLLLVVFKPATGSFTQTTIARTGDCVTRPQIILDTANNLVHAFYTAPSTYVRGCAFSGTAGSIYEKTASMDKPVFVSGRGKVVIEDAASPHMNNVTSSKQSVNSGTGIVVMASNSVTKRYWFSDRSLGTAR</sequence>
<evidence type="ECO:0000256" key="1">
    <source>
        <dbReference type="SAM" id="SignalP"/>
    </source>
</evidence>
<protein>
    <submittedName>
        <fullName evidence="2">Uncharacterized protein</fullName>
    </submittedName>
</protein>
<organism evidence="2 3">
    <name type="scientific">Arthrobacter globiformis</name>
    <dbReference type="NCBI Taxonomy" id="1665"/>
    <lineage>
        <taxon>Bacteria</taxon>
        <taxon>Bacillati</taxon>
        <taxon>Actinomycetota</taxon>
        <taxon>Actinomycetes</taxon>
        <taxon>Micrococcales</taxon>
        <taxon>Micrococcaceae</taxon>
        <taxon>Arthrobacter</taxon>
    </lineage>
</organism>
<name>A0A328HF24_ARTGO</name>
<dbReference type="AlphaFoldDB" id="A0A328HF24"/>
<evidence type="ECO:0000313" key="3">
    <source>
        <dbReference type="Proteomes" id="UP000249166"/>
    </source>
</evidence>
<proteinExistence type="predicted"/>
<keyword evidence="1" id="KW-0732">Signal</keyword>
<dbReference type="Proteomes" id="UP000249166">
    <property type="component" value="Unassembled WGS sequence"/>
</dbReference>
<comment type="caution">
    <text evidence="2">The sequence shown here is derived from an EMBL/GenBank/DDBJ whole genome shotgun (WGS) entry which is preliminary data.</text>
</comment>